<feature type="repeat" description="Solcar" evidence="8">
    <location>
        <begin position="388"/>
        <end position="477"/>
    </location>
</feature>
<evidence type="ECO:0000256" key="2">
    <source>
        <dbReference type="ARBA" id="ARBA00006375"/>
    </source>
</evidence>
<evidence type="ECO:0000256" key="6">
    <source>
        <dbReference type="ARBA" id="ARBA00022989"/>
    </source>
</evidence>
<feature type="signal peptide" evidence="12">
    <location>
        <begin position="1"/>
        <end position="24"/>
    </location>
</feature>
<dbReference type="InterPro" id="IPR018108">
    <property type="entry name" value="MCP_transmembrane"/>
</dbReference>
<keyword evidence="6 11" id="KW-1133">Transmembrane helix</keyword>
<accession>A0A7S0VTG6</accession>
<dbReference type="GO" id="GO:0016020">
    <property type="term" value="C:membrane"/>
    <property type="evidence" value="ECO:0007669"/>
    <property type="project" value="UniProtKB-SubCell"/>
</dbReference>
<proteinExistence type="inferred from homology"/>
<dbReference type="Gene3D" id="1.50.40.10">
    <property type="entry name" value="Mitochondrial carrier domain"/>
    <property type="match status" value="1"/>
</dbReference>
<comment type="similarity">
    <text evidence="2 9">Belongs to the mitochondrial carrier (TC 2.A.29) family.</text>
</comment>
<name>A0A7S0VTG6_9CRYP</name>
<evidence type="ECO:0000256" key="7">
    <source>
        <dbReference type="ARBA" id="ARBA00023136"/>
    </source>
</evidence>
<evidence type="ECO:0000313" key="13">
    <source>
        <dbReference type="EMBL" id="CAD8794383.1"/>
    </source>
</evidence>
<dbReference type="InterPro" id="IPR023395">
    <property type="entry name" value="MCP_dom_sf"/>
</dbReference>
<dbReference type="InterPro" id="IPR050391">
    <property type="entry name" value="Mito_Metabolite_Transporter"/>
</dbReference>
<evidence type="ECO:0000256" key="5">
    <source>
        <dbReference type="ARBA" id="ARBA00022737"/>
    </source>
</evidence>
<protein>
    <recommendedName>
        <fullName evidence="14">ADP,ATP carrier protein</fullName>
    </recommendedName>
</protein>
<comment type="subcellular location">
    <subcellularLocation>
        <location evidence="1">Membrane</location>
        <topology evidence="1">Multi-pass membrane protein</topology>
    </subcellularLocation>
</comment>
<evidence type="ECO:0000256" key="3">
    <source>
        <dbReference type="ARBA" id="ARBA00022448"/>
    </source>
</evidence>
<keyword evidence="3 9" id="KW-0813">Transport</keyword>
<evidence type="ECO:0000256" key="10">
    <source>
        <dbReference type="SAM" id="MobiDB-lite"/>
    </source>
</evidence>
<sequence length="485" mass="49548">MARSGKRRAAAAALLLLSLPPALSFIAPSPLHRCGGLAASRSPSAGPRASLPSLFLLRAQRQGGDARQAEKGRGVQPRNGKAATLEPPGTDTPGAVAGGAAGGGQPGGPASHGQSNKLGELRGSEALGGADGGLGRGGGREIQPRLYPDPAASAVFLAALGASAYAASGGMPEATGALTALLSELSGGVPFSQSLLGLFAIGSASAIVAEAIAFPFDTIKTRIQLSSEGGGAHKGPKGKNLEGFAQFYSLYYGVGISLFRHIPYSGTRQMLYHWAKSLAEAGQPAGASLPFFALAGMAVTAGAVGQLVANPTDVLKVRMQSDGKKVNLGESPEYRGLADAVRRVWGEEGLQGMWVGSVPNAVRAMFMNLGDIAIYDTAKAFAEPYAGAGLGAAVFASAVCGLATAVLASPSEVARNRMMANGPTSPTPLYDNLGDCVVKTYREGGVAAFFQGILPFYARNGPWHLAFWLTFESLSSLADSVVPHL</sequence>
<gene>
    <name evidence="13" type="ORF">HTEP1355_LOCUS8016</name>
</gene>
<feature type="repeat" description="Solcar" evidence="8">
    <location>
        <begin position="289"/>
        <end position="381"/>
    </location>
</feature>
<evidence type="ECO:0000256" key="1">
    <source>
        <dbReference type="ARBA" id="ARBA00004141"/>
    </source>
</evidence>
<keyword evidence="5" id="KW-0677">Repeat</keyword>
<dbReference type="Pfam" id="PF00153">
    <property type="entry name" value="Mito_carr"/>
    <property type="match status" value="3"/>
</dbReference>
<dbReference type="AlphaFoldDB" id="A0A7S0VTG6"/>
<dbReference type="SUPFAM" id="SSF103506">
    <property type="entry name" value="Mitochondrial carrier"/>
    <property type="match status" value="1"/>
</dbReference>
<keyword evidence="12" id="KW-0732">Signal</keyword>
<feature type="transmembrane region" description="Helical" evidence="11">
    <location>
        <begin position="385"/>
        <end position="408"/>
    </location>
</feature>
<organism evidence="13">
    <name type="scientific">Hemiselmis tepida</name>
    <dbReference type="NCBI Taxonomy" id="464990"/>
    <lineage>
        <taxon>Eukaryota</taxon>
        <taxon>Cryptophyceae</taxon>
        <taxon>Cryptomonadales</taxon>
        <taxon>Hemiselmidaceae</taxon>
        <taxon>Hemiselmis</taxon>
    </lineage>
</organism>
<keyword evidence="4 8" id="KW-0812">Transmembrane</keyword>
<feature type="region of interest" description="Disordered" evidence="10">
    <location>
        <begin position="61"/>
        <end position="142"/>
    </location>
</feature>
<evidence type="ECO:0000256" key="8">
    <source>
        <dbReference type="PROSITE-ProRule" id="PRU00282"/>
    </source>
</evidence>
<evidence type="ECO:0000256" key="4">
    <source>
        <dbReference type="ARBA" id="ARBA00022692"/>
    </source>
</evidence>
<dbReference type="PANTHER" id="PTHR45618">
    <property type="entry name" value="MITOCHONDRIAL DICARBOXYLATE CARRIER-RELATED"/>
    <property type="match status" value="1"/>
</dbReference>
<reference evidence="13" key="1">
    <citation type="submission" date="2021-01" db="EMBL/GenBank/DDBJ databases">
        <authorList>
            <person name="Corre E."/>
            <person name="Pelletier E."/>
            <person name="Niang G."/>
            <person name="Scheremetjew M."/>
            <person name="Finn R."/>
            <person name="Kale V."/>
            <person name="Holt S."/>
            <person name="Cochrane G."/>
            <person name="Meng A."/>
            <person name="Brown T."/>
            <person name="Cohen L."/>
        </authorList>
    </citation>
    <scope>NUCLEOTIDE SEQUENCE</scope>
    <source>
        <strain evidence="13">CCMP443</strain>
    </source>
</reference>
<feature type="chain" id="PRO_5031326399" description="ADP,ATP carrier protein" evidence="12">
    <location>
        <begin position="25"/>
        <end position="485"/>
    </location>
</feature>
<evidence type="ECO:0008006" key="14">
    <source>
        <dbReference type="Google" id="ProtNLM"/>
    </source>
</evidence>
<feature type="compositionally biased region" description="Gly residues" evidence="10">
    <location>
        <begin position="96"/>
        <end position="107"/>
    </location>
</feature>
<dbReference type="PROSITE" id="PS50920">
    <property type="entry name" value="SOLCAR"/>
    <property type="match status" value="3"/>
</dbReference>
<evidence type="ECO:0000256" key="9">
    <source>
        <dbReference type="RuleBase" id="RU000488"/>
    </source>
</evidence>
<evidence type="ECO:0000256" key="12">
    <source>
        <dbReference type="SAM" id="SignalP"/>
    </source>
</evidence>
<dbReference type="EMBL" id="HBFN01013950">
    <property type="protein sequence ID" value="CAD8794383.1"/>
    <property type="molecule type" value="Transcribed_RNA"/>
</dbReference>
<evidence type="ECO:0000256" key="11">
    <source>
        <dbReference type="SAM" id="Phobius"/>
    </source>
</evidence>
<feature type="repeat" description="Solcar" evidence="8">
    <location>
        <begin position="193"/>
        <end position="278"/>
    </location>
</feature>
<keyword evidence="7 8" id="KW-0472">Membrane</keyword>